<organism evidence="2 3">
    <name type="scientific">Actinomadura rubrisoli</name>
    <dbReference type="NCBI Taxonomy" id="2530368"/>
    <lineage>
        <taxon>Bacteria</taxon>
        <taxon>Bacillati</taxon>
        <taxon>Actinomycetota</taxon>
        <taxon>Actinomycetes</taxon>
        <taxon>Streptosporangiales</taxon>
        <taxon>Thermomonosporaceae</taxon>
        <taxon>Actinomadura</taxon>
    </lineage>
</organism>
<sequence>MIIFMSHQDLVRDFYAARARRDWDAVAALLVGDIAWHEPGAEDYSGSHHGLDAVLRLLKRLVEVTEGTFSLEPTDFITTSEHTATNARWTASRGGVRVEGNELAVFRIADARIAEAWFHPDGYDPEALSAVFSFKNP</sequence>
<gene>
    <name evidence="2" type="ORF">E1298_16955</name>
</gene>
<dbReference type="InterPro" id="IPR037401">
    <property type="entry name" value="SnoaL-like"/>
</dbReference>
<accession>A0A4R5BN64</accession>
<protein>
    <submittedName>
        <fullName evidence="2">Nuclear transport factor 2 family protein</fullName>
    </submittedName>
</protein>
<evidence type="ECO:0000313" key="2">
    <source>
        <dbReference type="EMBL" id="TDD86816.1"/>
    </source>
</evidence>
<dbReference type="Pfam" id="PF12680">
    <property type="entry name" value="SnoaL_2"/>
    <property type="match status" value="1"/>
</dbReference>
<name>A0A4R5BN64_9ACTN</name>
<dbReference type="InterPro" id="IPR032710">
    <property type="entry name" value="NTF2-like_dom_sf"/>
</dbReference>
<proteinExistence type="predicted"/>
<dbReference type="SUPFAM" id="SSF54427">
    <property type="entry name" value="NTF2-like"/>
    <property type="match status" value="1"/>
</dbReference>
<keyword evidence="3" id="KW-1185">Reference proteome</keyword>
<evidence type="ECO:0000259" key="1">
    <source>
        <dbReference type="Pfam" id="PF12680"/>
    </source>
</evidence>
<reference evidence="2 3" key="1">
    <citation type="submission" date="2019-03" db="EMBL/GenBank/DDBJ databases">
        <title>Draft genome sequences of novel Actinobacteria.</title>
        <authorList>
            <person name="Sahin N."/>
            <person name="Ay H."/>
            <person name="Saygin H."/>
        </authorList>
    </citation>
    <scope>NUCLEOTIDE SEQUENCE [LARGE SCALE GENOMIC DNA]</scope>
    <source>
        <strain evidence="2 3">H3C3</strain>
    </source>
</reference>
<dbReference type="OrthoDB" id="5176305at2"/>
<evidence type="ECO:0000313" key="3">
    <source>
        <dbReference type="Proteomes" id="UP000294513"/>
    </source>
</evidence>
<comment type="caution">
    <text evidence="2">The sequence shown here is derived from an EMBL/GenBank/DDBJ whole genome shotgun (WGS) entry which is preliminary data.</text>
</comment>
<feature type="domain" description="SnoaL-like" evidence="1">
    <location>
        <begin position="11"/>
        <end position="115"/>
    </location>
</feature>
<dbReference type="Proteomes" id="UP000294513">
    <property type="component" value="Unassembled WGS sequence"/>
</dbReference>
<dbReference type="Gene3D" id="3.10.450.50">
    <property type="match status" value="1"/>
</dbReference>
<dbReference type="AlphaFoldDB" id="A0A4R5BN64"/>
<dbReference type="EMBL" id="SMKU01000077">
    <property type="protein sequence ID" value="TDD86816.1"/>
    <property type="molecule type" value="Genomic_DNA"/>
</dbReference>